<organism evidence="2 3">
    <name type="scientific">Elysia chlorotica</name>
    <name type="common">Eastern emerald elysia</name>
    <name type="synonym">Sea slug</name>
    <dbReference type="NCBI Taxonomy" id="188477"/>
    <lineage>
        <taxon>Eukaryota</taxon>
        <taxon>Metazoa</taxon>
        <taxon>Spiralia</taxon>
        <taxon>Lophotrochozoa</taxon>
        <taxon>Mollusca</taxon>
        <taxon>Gastropoda</taxon>
        <taxon>Heterobranchia</taxon>
        <taxon>Euthyneura</taxon>
        <taxon>Panpulmonata</taxon>
        <taxon>Sacoglossa</taxon>
        <taxon>Placobranchoidea</taxon>
        <taxon>Plakobranchidae</taxon>
        <taxon>Elysia</taxon>
    </lineage>
</organism>
<feature type="compositionally biased region" description="Polar residues" evidence="1">
    <location>
        <begin position="539"/>
        <end position="560"/>
    </location>
</feature>
<name>A0A3S0Z2W4_ELYCH</name>
<proteinExistence type="predicted"/>
<dbReference type="AlphaFoldDB" id="A0A3S0Z2W4"/>
<feature type="region of interest" description="Disordered" evidence="1">
    <location>
        <begin position="288"/>
        <end position="567"/>
    </location>
</feature>
<feature type="region of interest" description="Disordered" evidence="1">
    <location>
        <begin position="93"/>
        <end position="264"/>
    </location>
</feature>
<feature type="compositionally biased region" description="Pro residues" evidence="1">
    <location>
        <begin position="144"/>
        <end position="155"/>
    </location>
</feature>
<keyword evidence="3" id="KW-1185">Reference proteome</keyword>
<feature type="compositionally biased region" description="Polar residues" evidence="1">
    <location>
        <begin position="516"/>
        <end position="525"/>
    </location>
</feature>
<feature type="compositionally biased region" description="Polar residues" evidence="1">
    <location>
        <begin position="364"/>
        <end position="399"/>
    </location>
</feature>
<protein>
    <submittedName>
        <fullName evidence="2">Uncharacterized protein</fullName>
    </submittedName>
</protein>
<feature type="compositionally biased region" description="Low complexity" evidence="1">
    <location>
        <begin position="437"/>
        <end position="458"/>
    </location>
</feature>
<gene>
    <name evidence="2" type="ORF">EGW08_022664</name>
</gene>
<sequence length="644" mass="68521">PAARGFPHGYRGTEPHEVQNQPAFRRTTSKLSVVADVHKSVGSAESVSALQAVPASVTSAVYINSVAISNSVPKDPFQFRKFSVLKHIPQNTGIQETPELENGNNNVSSSIHNNTSNSYQSNNKHISDKPGDSAWSASRRQRSPSPPFPSPPPLSPDSESVNSEDPSISASTSCSNLHPQEAELPPPPAELTKAHASSVYEDLPPPPLQHHADSEWHAQSSHLEFPDPPSPARLAIAARQPLSSSQKQKDFTGTAQVERVPASSTSTFKQYFDSGTKANFARAKALFGAVDETRTEPTKAYIGRSEVQSKVSRKSAVGPSRHQPQGCVNPDSGESETDCSNKSHKVSSTQPPLPKLVMEPVVTQAESNGSVSPAPSTDSVQSLVNTQGSHVTIISTSAGKSGDGLANGSGTAVHEDKPNGAPAGSNTNNDIVGGGSSSSRAPVPVAASSSSSNGVVLRGRSDGPARAVARMVVSAGPESLTRHVAQNGQSSSSSSSQPPSPAVSKSKHDLIADIQSAVSGTSNLSLRRAKSRGEGVSMVYSSKRNSTGQDQSKMTDTTRPLTGDFDPKNFLDQIEKVDSTGRAIPEWRRHVLAKHAAEKAQKEFEEKRVENDYESRFKDMPAWKRALIERREAQARKEEAASKK</sequence>
<feature type="compositionally biased region" description="Polar residues" evidence="1">
    <location>
        <begin position="161"/>
        <end position="178"/>
    </location>
</feature>
<dbReference type="EMBL" id="RQTK01001633">
    <property type="protein sequence ID" value="RUS69572.1"/>
    <property type="molecule type" value="Genomic_DNA"/>
</dbReference>
<dbReference type="Proteomes" id="UP000271974">
    <property type="component" value="Unassembled WGS sequence"/>
</dbReference>
<accession>A0A3S0Z2W4</accession>
<evidence type="ECO:0000313" key="2">
    <source>
        <dbReference type="EMBL" id="RUS69572.1"/>
    </source>
</evidence>
<evidence type="ECO:0000313" key="3">
    <source>
        <dbReference type="Proteomes" id="UP000271974"/>
    </source>
</evidence>
<feature type="compositionally biased region" description="Polar residues" evidence="1">
    <location>
        <begin position="102"/>
        <end position="124"/>
    </location>
</feature>
<reference evidence="2 3" key="1">
    <citation type="submission" date="2019-01" db="EMBL/GenBank/DDBJ databases">
        <title>A draft genome assembly of the solar-powered sea slug Elysia chlorotica.</title>
        <authorList>
            <person name="Cai H."/>
            <person name="Li Q."/>
            <person name="Fang X."/>
            <person name="Li J."/>
            <person name="Curtis N.E."/>
            <person name="Altenburger A."/>
            <person name="Shibata T."/>
            <person name="Feng M."/>
            <person name="Maeda T."/>
            <person name="Schwartz J.A."/>
            <person name="Shigenobu S."/>
            <person name="Lundholm N."/>
            <person name="Nishiyama T."/>
            <person name="Yang H."/>
            <person name="Hasebe M."/>
            <person name="Li S."/>
            <person name="Pierce S.K."/>
            <person name="Wang J."/>
        </authorList>
    </citation>
    <scope>NUCLEOTIDE SEQUENCE [LARGE SCALE GENOMIC DNA]</scope>
    <source>
        <strain evidence="2">EC2010</strain>
        <tissue evidence="2">Whole organism of an adult</tissue>
    </source>
</reference>
<dbReference type="OrthoDB" id="10261302at2759"/>
<feature type="compositionally biased region" description="Polar residues" evidence="1">
    <location>
        <begin position="241"/>
        <end position="255"/>
    </location>
</feature>
<evidence type="ECO:0000256" key="1">
    <source>
        <dbReference type="SAM" id="MobiDB-lite"/>
    </source>
</evidence>
<comment type="caution">
    <text evidence="2">The sequence shown here is derived from an EMBL/GenBank/DDBJ whole genome shotgun (WGS) entry which is preliminary data.</text>
</comment>
<feature type="non-terminal residue" evidence="2">
    <location>
        <position position="1"/>
    </location>
</feature>
<dbReference type="STRING" id="188477.A0A3S0Z2W4"/>